<dbReference type="RefSeq" id="WP_102373636.1">
    <property type="nucleotide sequence ID" value="NZ_JBBNOP010000002.1"/>
</dbReference>
<evidence type="ECO:0000256" key="1">
    <source>
        <dbReference type="SAM" id="Phobius"/>
    </source>
</evidence>
<gene>
    <name evidence="2" type="ORF">AAA083_03760</name>
</gene>
<evidence type="ECO:0000313" key="3">
    <source>
        <dbReference type="Proteomes" id="UP001487305"/>
    </source>
</evidence>
<keyword evidence="1" id="KW-1133">Transmembrane helix</keyword>
<sequence>MPKAAADGARFRLADDRGQSSVEYALVVFALLAVIVACSLLWRTLDEGLFVSHAAAGASHHIGRGSPGAVADVLLY</sequence>
<organism evidence="2 3">
    <name type="scientific">Raoultibacter massiliensis</name>
    <dbReference type="NCBI Taxonomy" id="1852371"/>
    <lineage>
        <taxon>Bacteria</taxon>
        <taxon>Bacillati</taxon>
        <taxon>Actinomycetota</taxon>
        <taxon>Coriobacteriia</taxon>
        <taxon>Eggerthellales</taxon>
        <taxon>Eggerthellaceae</taxon>
        <taxon>Raoultibacter</taxon>
    </lineage>
</organism>
<keyword evidence="1" id="KW-0472">Membrane</keyword>
<feature type="transmembrane region" description="Helical" evidence="1">
    <location>
        <begin position="21"/>
        <end position="42"/>
    </location>
</feature>
<comment type="caution">
    <text evidence="2">The sequence shown here is derived from an EMBL/GenBank/DDBJ whole genome shotgun (WGS) entry which is preliminary data.</text>
</comment>
<keyword evidence="3" id="KW-1185">Reference proteome</keyword>
<name>A0ABV1JB82_9ACTN</name>
<dbReference type="EMBL" id="JBBNOP010000002">
    <property type="protein sequence ID" value="MEQ3362090.1"/>
    <property type="molecule type" value="Genomic_DNA"/>
</dbReference>
<protein>
    <recommendedName>
        <fullName evidence="4">Flp family type IVb pilin</fullName>
    </recommendedName>
</protein>
<proteinExistence type="predicted"/>
<evidence type="ECO:0000313" key="2">
    <source>
        <dbReference type="EMBL" id="MEQ3362090.1"/>
    </source>
</evidence>
<keyword evidence="1" id="KW-0812">Transmembrane</keyword>
<reference evidence="2 3" key="1">
    <citation type="submission" date="2024-04" db="EMBL/GenBank/DDBJ databases">
        <title>Human intestinal bacterial collection.</title>
        <authorList>
            <person name="Pauvert C."/>
            <person name="Hitch T.C.A."/>
            <person name="Clavel T."/>
        </authorList>
    </citation>
    <scope>NUCLEOTIDE SEQUENCE [LARGE SCALE GENOMIC DNA]</scope>
    <source>
        <strain evidence="2 3">CLA-KB-H42</strain>
    </source>
</reference>
<evidence type="ECO:0008006" key="4">
    <source>
        <dbReference type="Google" id="ProtNLM"/>
    </source>
</evidence>
<accession>A0ABV1JB82</accession>
<dbReference type="Proteomes" id="UP001487305">
    <property type="component" value="Unassembled WGS sequence"/>
</dbReference>